<organism evidence="2 3">
    <name type="scientific">Helianthus annuus</name>
    <name type="common">Common sunflower</name>
    <dbReference type="NCBI Taxonomy" id="4232"/>
    <lineage>
        <taxon>Eukaryota</taxon>
        <taxon>Viridiplantae</taxon>
        <taxon>Streptophyta</taxon>
        <taxon>Embryophyta</taxon>
        <taxon>Tracheophyta</taxon>
        <taxon>Spermatophyta</taxon>
        <taxon>Magnoliopsida</taxon>
        <taxon>eudicotyledons</taxon>
        <taxon>Gunneridae</taxon>
        <taxon>Pentapetalae</taxon>
        <taxon>asterids</taxon>
        <taxon>campanulids</taxon>
        <taxon>Asterales</taxon>
        <taxon>Asteraceae</taxon>
        <taxon>Asteroideae</taxon>
        <taxon>Heliantheae alliance</taxon>
        <taxon>Heliantheae</taxon>
        <taxon>Helianthus</taxon>
    </lineage>
</organism>
<dbReference type="Proteomes" id="UP000215914">
    <property type="component" value="Chromosome 6"/>
</dbReference>
<evidence type="ECO:0000313" key="2">
    <source>
        <dbReference type="EMBL" id="OTG21776.1"/>
    </source>
</evidence>
<accession>A0A251UFY0</accession>
<dbReference type="InParanoid" id="A0A251UFY0"/>
<reference evidence="1" key="3">
    <citation type="submission" date="2020-06" db="EMBL/GenBank/DDBJ databases">
        <title>Helianthus annuus Genome sequencing and assembly Release 2.</title>
        <authorList>
            <person name="Gouzy J."/>
            <person name="Langlade N."/>
            <person name="Munos S."/>
        </authorList>
    </citation>
    <scope>NUCLEOTIDE SEQUENCE</scope>
    <source>
        <tissue evidence="1">Leaves</tissue>
    </source>
</reference>
<dbReference type="AlphaFoldDB" id="A0A251UFY0"/>
<proteinExistence type="predicted"/>
<reference evidence="2" key="2">
    <citation type="submission" date="2017-02" db="EMBL/GenBank/DDBJ databases">
        <title>Sunflower complete genome.</title>
        <authorList>
            <person name="Langlade N."/>
            <person name="Munos S."/>
        </authorList>
    </citation>
    <scope>NUCLEOTIDE SEQUENCE [LARGE SCALE GENOMIC DNA]</scope>
    <source>
        <tissue evidence="2">Leaves</tissue>
    </source>
</reference>
<dbReference type="EMBL" id="CM007895">
    <property type="protein sequence ID" value="OTG21776.1"/>
    <property type="molecule type" value="Genomic_DNA"/>
</dbReference>
<protein>
    <submittedName>
        <fullName evidence="2">Uncharacterized protein</fullName>
    </submittedName>
</protein>
<dbReference type="EMBL" id="MNCJ02000321">
    <property type="protein sequence ID" value="KAF5800628.1"/>
    <property type="molecule type" value="Genomic_DNA"/>
</dbReference>
<sequence>MFSHGIRIGLTLPVFLTRVYKVPNKGKSFIHQTLIRRSICLHSLLNLPCLRCTASRRQTLEVIHNCDPHNCPVHHIIVGIYMEIDGDIDGLLCIHPLSLCAVLTKHMVYLKP</sequence>
<evidence type="ECO:0000313" key="1">
    <source>
        <dbReference type="EMBL" id="KAF5800628.1"/>
    </source>
</evidence>
<evidence type="ECO:0000313" key="3">
    <source>
        <dbReference type="Proteomes" id="UP000215914"/>
    </source>
</evidence>
<gene>
    <name evidence="2" type="ORF">HannXRQ_Chr06g0164231</name>
    <name evidence="1" type="ORF">HanXRQr2_Chr06g0238941</name>
</gene>
<reference evidence="1 3" key="1">
    <citation type="journal article" date="2017" name="Nature">
        <title>The sunflower genome provides insights into oil metabolism, flowering and Asterid evolution.</title>
        <authorList>
            <person name="Badouin H."/>
            <person name="Gouzy J."/>
            <person name="Grassa C.J."/>
            <person name="Murat F."/>
            <person name="Staton S.E."/>
            <person name="Cottret L."/>
            <person name="Lelandais-Briere C."/>
            <person name="Owens G.L."/>
            <person name="Carrere S."/>
            <person name="Mayjonade B."/>
            <person name="Legrand L."/>
            <person name="Gill N."/>
            <person name="Kane N.C."/>
            <person name="Bowers J.E."/>
            <person name="Hubner S."/>
            <person name="Bellec A."/>
            <person name="Berard A."/>
            <person name="Berges H."/>
            <person name="Blanchet N."/>
            <person name="Boniface M.C."/>
            <person name="Brunel D."/>
            <person name="Catrice O."/>
            <person name="Chaidir N."/>
            <person name="Claudel C."/>
            <person name="Donnadieu C."/>
            <person name="Faraut T."/>
            <person name="Fievet G."/>
            <person name="Helmstetter N."/>
            <person name="King M."/>
            <person name="Knapp S.J."/>
            <person name="Lai Z."/>
            <person name="Le Paslier M.C."/>
            <person name="Lippi Y."/>
            <person name="Lorenzon L."/>
            <person name="Mandel J.R."/>
            <person name="Marage G."/>
            <person name="Marchand G."/>
            <person name="Marquand E."/>
            <person name="Bret-Mestries E."/>
            <person name="Morien E."/>
            <person name="Nambeesan S."/>
            <person name="Nguyen T."/>
            <person name="Pegot-Espagnet P."/>
            <person name="Pouilly N."/>
            <person name="Raftis F."/>
            <person name="Sallet E."/>
            <person name="Schiex T."/>
            <person name="Thomas J."/>
            <person name="Vandecasteele C."/>
            <person name="Vares D."/>
            <person name="Vear F."/>
            <person name="Vautrin S."/>
            <person name="Crespi M."/>
            <person name="Mangin B."/>
            <person name="Burke J.M."/>
            <person name="Salse J."/>
            <person name="Munos S."/>
            <person name="Vincourt P."/>
            <person name="Rieseberg L.H."/>
            <person name="Langlade N.B."/>
        </authorList>
    </citation>
    <scope>NUCLEOTIDE SEQUENCE [LARGE SCALE GENOMIC DNA]</scope>
    <source>
        <strain evidence="3">cv. SF193</strain>
        <tissue evidence="1">Leaves</tissue>
    </source>
</reference>
<dbReference type="Gramene" id="mRNA:HanXRQr2_Chr06g0238941">
    <property type="protein sequence ID" value="mRNA:HanXRQr2_Chr06g0238941"/>
    <property type="gene ID" value="HanXRQr2_Chr06g0238941"/>
</dbReference>
<keyword evidence="3" id="KW-1185">Reference proteome</keyword>
<name>A0A251UFY0_HELAN</name>